<dbReference type="PANTHER" id="PTHR43390">
    <property type="entry name" value="SIGNAL PEPTIDASE I"/>
    <property type="match status" value="1"/>
</dbReference>
<dbReference type="RefSeq" id="WP_197115466.1">
    <property type="nucleotide sequence ID" value="NZ_JACBXQ010000003.1"/>
</dbReference>
<keyword evidence="6" id="KW-0645">Protease</keyword>
<comment type="similarity">
    <text evidence="3 6">Belongs to the peptidase S26 family.</text>
</comment>
<feature type="domain" description="Peptidase S26" evidence="7">
    <location>
        <begin position="13"/>
        <end position="182"/>
    </location>
</feature>
<reference evidence="8 9" key="1">
    <citation type="submission" date="2020-07" db="EMBL/GenBank/DDBJ databases">
        <title>Facklamia lactis sp. nov., isolated from raw milk.</title>
        <authorList>
            <person name="Doll E.V."/>
            <person name="Huptas C."/>
            <person name="Staib L."/>
            <person name="Wenning M."/>
            <person name="Scherer S."/>
        </authorList>
    </citation>
    <scope>NUCLEOTIDE SEQUENCE [LARGE SCALE GENOMIC DNA]</scope>
    <source>
        <strain evidence="8 9">DSM 111018</strain>
    </source>
</reference>
<dbReference type="InterPro" id="IPR019758">
    <property type="entry name" value="Pept_S26A_signal_pept_1_CS"/>
</dbReference>
<evidence type="ECO:0000256" key="3">
    <source>
        <dbReference type="ARBA" id="ARBA00009370"/>
    </source>
</evidence>
<dbReference type="GO" id="GO:0009003">
    <property type="term" value="F:signal peptidase activity"/>
    <property type="evidence" value="ECO:0007669"/>
    <property type="project" value="UniProtKB-EC"/>
</dbReference>
<dbReference type="Pfam" id="PF10502">
    <property type="entry name" value="Peptidase_S26"/>
    <property type="match status" value="1"/>
</dbReference>
<evidence type="ECO:0000259" key="7">
    <source>
        <dbReference type="Pfam" id="PF10502"/>
    </source>
</evidence>
<dbReference type="CDD" id="cd06530">
    <property type="entry name" value="S26_SPase_I"/>
    <property type="match status" value="1"/>
</dbReference>
<dbReference type="NCBIfam" id="TIGR02227">
    <property type="entry name" value="sigpep_I_bact"/>
    <property type="match status" value="1"/>
</dbReference>
<dbReference type="Gene3D" id="2.10.109.10">
    <property type="entry name" value="Umud Fragment, subunit A"/>
    <property type="match status" value="1"/>
</dbReference>
<keyword evidence="5 6" id="KW-0378">Hydrolase</keyword>
<evidence type="ECO:0000256" key="4">
    <source>
        <dbReference type="ARBA" id="ARBA00013208"/>
    </source>
</evidence>
<dbReference type="PANTHER" id="PTHR43390:SF1">
    <property type="entry name" value="CHLOROPLAST PROCESSING PEPTIDASE"/>
    <property type="match status" value="1"/>
</dbReference>
<keyword evidence="9" id="KW-1185">Reference proteome</keyword>
<protein>
    <recommendedName>
        <fullName evidence="4 6">Signal peptidase I</fullName>
        <ecNumber evidence="4 6">3.4.21.89</ecNumber>
    </recommendedName>
</protein>
<dbReference type="InterPro" id="IPR019533">
    <property type="entry name" value="Peptidase_S26"/>
</dbReference>
<feature type="transmembrane region" description="Helical" evidence="6">
    <location>
        <begin position="12"/>
        <end position="32"/>
    </location>
</feature>
<evidence type="ECO:0000256" key="2">
    <source>
        <dbReference type="ARBA" id="ARBA00004401"/>
    </source>
</evidence>
<dbReference type="Proteomes" id="UP000721415">
    <property type="component" value="Unassembled WGS sequence"/>
</dbReference>
<gene>
    <name evidence="8" type="primary">lepB</name>
    <name evidence="8" type="ORF">HZY91_06550</name>
</gene>
<organism evidence="8 9">
    <name type="scientific">Facklamia lactis</name>
    <dbReference type="NCBI Taxonomy" id="2749967"/>
    <lineage>
        <taxon>Bacteria</taxon>
        <taxon>Bacillati</taxon>
        <taxon>Bacillota</taxon>
        <taxon>Bacilli</taxon>
        <taxon>Lactobacillales</taxon>
        <taxon>Aerococcaceae</taxon>
        <taxon>Facklamia</taxon>
    </lineage>
</organism>
<dbReference type="InterPro" id="IPR000223">
    <property type="entry name" value="Pept_S26A_signal_pept_1"/>
</dbReference>
<evidence type="ECO:0000256" key="6">
    <source>
        <dbReference type="RuleBase" id="RU362042"/>
    </source>
</evidence>
<dbReference type="EMBL" id="JACBXQ010000003">
    <property type="protein sequence ID" value="MBG9986555.1"/>
    <property type="molecule type" value="Genomic_DNA"/>
</dbReference>
<keyword evidence="6" id="KW-0472">Membrane</keyword>
<evidence type="ECO:0000313" key="8">
    <source>
        <dbReference type="EMBL" id="MBG9986555.1"/>
    </source>
</evidence>
<sequence length="205" mass="23701">MDKMSAFFREVLSWIGYLAIWLIVLFGVYRWIAQPFSVDGSSMEHTLEDSQRVWMWKLSDPDRFDVVIFPQPDAHAEEKAKLYVKRVIGMPGDTIAYKDDQLIINGAVMKEPYLEEKAKEYKHVSEDFFTSDFDLEMITGQTKVPEGKLFVMGDNRRNSVDGRSFGFIEAESVLGEADFIYWPLSDFGLIPQYQLNEEQTAIITK</sequence>
<dbReference type="PROSITE" id="PS00761">
    <property type="entry name" value="SPASE_I_3"/>
    <property type="match status" value="1"/>
</dbReference>
<dbReference type="PRINTS" id="PR00727">
    <property type="entry name" value="LEADERPTASE"/>
</dbReference>
<keyword evidence="6" id="KW-1133">Transmembrane helix</keyword>
<name>A0ABS0LQW5_9LACT</name>
<evidence type="ECO:0000256" key="1">
    <source>
        <dbReference type="ARBA" id="ARBA00000677"/>
    </source>
</evidence>
<comment type="catalytic activity">
    <reaction evidence="1 6">
        <text>Cleavage of hydrophobic, N-terminal signal or leader sequences from secreted and periplasmic proteins.</text>
        <dbReference type="EC" id="3.4.21.89"/>
    </reaction>
</comment>
<dbReference type="SUPFAM" id="SSF51306">
    <property type="entry name" value="LexA/Signal peptidase"/>
    <property type="match status" value="1"/>
</dbReference>
<dbReference type="EC" id="3.4.21.89" evidence="4 6"/>
<comment type="subcellular location">
    <subcellularLocation>
        <location evidence="2">Cell membrane</location>
        <topology evidence="2">Single-pass type II membrane protein</topology>
    </subcellularLocation>
    <subcellularLocation>
        <location evidence="6">Membrane</location>
        <topology evidence="6">Single-pass type II membrane protein</topology>
    </subcellularLocation>
</comment>
<accession>A0ABS0LQW5</accession>
<dbReference type="InterPro" id="IPR036286">
    <property type="entry name" value="LexA/Signal_pep-like_sf"/>
</dbReference>
<evidence type="ECO:0000256" key="5">
    <source>
        <dbReference type="ARBA" id="ARBA00022801"/>
    </source>
</evidence>
<proteinExistence type="inferred from homology"/>
<comment type="caution">
    <text evidence="8">The sequence shown here is derived from an EMBL/GenBank/DDBJ whole genome shotgun (WGS) entry which is preliminary data.</text>
</comment>
<keyword evidence="6" id="KW-0812">Transmembrane</keyword>
<dbReference type="InterPro" id="IPR019757">
    <property type="entry name" value="Pept_S26A_signal_pept_1_Lys-AS"/>
</dbReference>
<dbReference type="PROSITE" id="PS00760">
    <property type="entry name" value="SPASE_I_2"/>
    <property type="match status" value="1"/>
</dbReference>
<evidence type="ECO:0000313" key="9">
    <source>
        <dbReference type="Proteomes" id="UP000721415"/>
    </source>
</evidence>